<dbReference type="InterPro" id="IPR010022">
    <property type="entry name" value="XkdX"/>
</dbReference>
<dbReference type="EMBL" id="JBHSSL010000042">
    <property type="protein sequence ID" value="MFC6170443.1"/>
    <property type="molecule type" value="Genomic_DNA"/>
</dbReference>
<feature type="compositionally biased region" description="Low complexity" evidence="1">
    <location>
        <begin position="52"/>
        <end position="69"/>
    </location>
</feature>
<reference evidence="3" key="1">
    <citation type="journal article" date="2019" name="Int. J. Syst. Evol. Microbiol.">
        <title>The Global Catalogue of Microorganisms (GCM) 10K type strain sequencing project: providing services to taxonomists for standard genome sequencing and annotation.</title>
        <authorList>
            <consortium name="The Broad Institute Genomics Platform"/>
            <consortium name="The Broad Institute Genome Sequencing Center for Infectious Disease"/>
            <person name="Wu L."/>
            <person name="Ma J."/>
        </authorList>
    </citation>
    <scope>NUCLEOTIDE SEQUENCE [LARGE SCALE GENOMIC DNA]</scope>
    <source>
        <strain evidence="3">CCM 8904</strain>
    </source>
</reference>
<sequence length="75" mass="7825">MFITFKFAYQLWNTMTKEDVAAQVAKSAITADQYKTIVGEEYQVPAASTAPVGTSTVASDSTAATSGTANVTPTA</sequence>
<evidence type="ECO:0000256" key="1">
    <source>
        <dbReference type="SAM" id="MobiDB-lite"/>
    </source>
</evidence>
<dbReference type="Proteomes" id="UP001596289">
    <property type="component" value="Unassembled WGS sequence"/>
</dbReference>
<evidence type="ECO:0000313" key="2">
    <source>
        <dbReference type="EMBL" id="MFC6170443.1"/>
    </source>
</evidence>
<comment type="caution">
    <text evidence="2">The sequence shown here is derived from an EMBL/GenBank/DDBJ whole genome shotgun (WGS) entry which is preliminary data.</text>
</comment>
<accession>A0ABW1RFA1</accession>
<feature type="region of interest" description="Disordered" evidence="1">
    <location>
        <begin position="48"/>
        <end position="75"/>
    </location>
</feature>
<name>A0ABW1RFA1_9LACO</name>
<proteinExistence type="predicted"/>
<organism evidence="2 3">
    <name type="scientific">Loigolactobacillus jiayinensis</name>
    <dbReference type="NCBI Taxonomy" id="2486016"/>
    <lineage>
        <taxon>Bacteria</taxon>
        <taxon>Bacillati</taxon>
        <taxon>Bacillota</taxon>
        <taxon>Bacilli</taxon>
        <taxon>Lactobacillales</taxon>
        <taxon>Lactobacillaceae</taxon>
        <taxon>Loigolactobacillus</taxon>
    </lineage>
</organism>
<gene>
    <name evidence="2" type="ORF">ACFQGP_07625</name>
</gene>
<keyword evidence="3" id="KW-1185">Reference proteome</keyword>
<dbReference type="RefSeq" id="WP_125552512.1">
    <property type="nucleotide sequence ID" value="NZ_JBHSSL010000042.1"/>
</dbReference>
<evidence type="ECO:0000313" key="3">
    <source>
        <dbReference type="Proteomes" id="UP001596289"/>
    </source>
</evidence>
<protein>
    <submittedName>
        <fullName evidence="2">XkdX family protein</fullName>
    </submittedName>
</protein>
<dbReference type="Pfam" id="PF09693">
    <property type="entry name" value="Phage_XkdX"/>
    <property type="match status" value="1"/>
</dbReference>